<dbReference type="Pfam" id="PF00389">
    <property type="entry name" value="2-Hacid_dh"/>
    <property type="match status" value="1"/>
</dbReference>
<feature type="domain" description="D-isomer specific 2-hydroxyacid dehydrogenase catalytic" evidence="4">
    <location>
        <begin position="37"/>
        <end position="299"/>
    </location>
</feature>
<evidence type="ECO:0000259" key="5">
    <source>
        <dbReference type="Pfam" id="PF02826"/>
    </source>
</evidence>
<keyword evidence="1 3" id="KW-0560">Oxidoreductase</keyword>
<dbReference type="CDD" id="cd12156">
    <property type="entry name" value="HPPR"/>
    <property type="match status" value="1"/>
</dbReference>
<dbReference type="SUPFAM" id="SSF52283">
    <property type="entry name" value="Formate/glycerate dehydrogenase catalytic domain-like"/>
    <property type="match status" value="1"/>
</dbReference>
<evidence type="ECO:0000256" key="3">
    <source>
        <dbReference type="RuleBase" id="RU003719"/>
    </source>
</evidence>
<dbReference type="PANTHER" id="PTHR10996:SF178">
    <property type="entry name" value="2-HYDROXYACID DEHYDROGENASE YGL185C-RELATED"/>
    <property type="match status" value="1"/>
</dbReference>
<gene>
    <name evidence="6" type="ORF">PQ455_12650</name>
</gene>
<dbReference type="RefSeq" id="WP_273686442.1">
    <property type="nucleotide sequence ID" value="NZ_CP117411.1"/>
</dbReference>
<name>A0ABY7TGX8_9SPHN</name>
<sequence>MAQNPDLYLMAPLIPHTVAALESRFRIHRSDPPPSTRAIACGGTTVIDAASMDRLPNLGIIACCAVGYDGVDTAAAAARGIRVTNTPDVLTDDVADLAIGLILALERRIAFADRLVRGGGWAMPLSRKVSGRRIGIFGLGRIGHAIARRAAPFAGEILYTARSEKADVPYRYCPDITALAAASDILVLAAPGGDATRAIVDANVLAALGADGVLVNVSRGSLVDEPALIAALEAGGIAGAALDVFADEPHVPEALRAMDQVVLTPHLGSATQDTRRAMGELTVANLDAFFAGKPLLTPVP</sequence>
<evidence type="ECO:0000256" key="2">
    <source>
        <dbReference type="ARBA" id="ARBA00023027"/>
    </source>
</evidence>
<dbReference type="InterPro" id="IPR036291">
    <property type="entry name" value="NAD(P)-bd_dom_sf"/>
</dbReference>
<dbReference type="SUPFAM" id="SSF51735">
    <property type="entry name" value="NAD(P)-binding Rossmann-fold domains"/>
    <property type="match status" value="1"/>
</dbReference>
<protein>
    <submittedName>
        <fullName evidence="6">2-hydroxyacid dehydrogenase</fullName>
    </submittedName>
</protein>
<dbReference type="PANTHER" id="PTHR10996">
    <property type="entry name" value="2-HYDROXYACID DEHYDROGENASE-RELATED"/>
    <property type="match status" value="1"/>
</dbReference>
<evidence type="ECO:0000313" key="7">
    <source>
        <dbReference type="Proteomes" id="UP001220395"/>
    </source>
</evidence>
<feature type="domain" description="D-isomer specific 2-hydroxyacid dehydrogenase NAD-binding" evidence="5">
    <location>
        <begin position="99"/>
        <end position="268"/>
    </location>
</feature>
<dbReference type="Gene3D" id="3.40.50.720">
    <property type="entry name" value="NAD(P)-binding Rossmann-like Domain"/>
    <property type="match status" value="2"/>
</dbReference>
<organism evidence="6 7">
    <name type="scientific">Sphingomonas naphthae</name>
    <dbReference type="NCBI Taxonomy" id="1813468"/>
    <lineage>
        <taxon>Bacteria</taxon>
        <taxon>Pseudomonadati</taxon>
        <taxon>Pseudomonadota</taxon>
        <taxon>Alphaproteobacteria</taxon>
        <taxon>Sphingomonadales</taxon>
        <taxon>Sphingomonadaceae</taxon>
        <taxon>Sphingomonas</taxon>
    </lineage>
</organism>
<comment type="similarity">
    <text evidence="3">Belongs to the D-isomer specific 2-hydroxyacid dehydrogenase family.</text>
</comment>
<proteinExistence type="inferred from homology"/>
<reference evidence="6 7" key="1">
    <citation type="submission" date="2023-02" db="EMBL/GenBank/DDBJ databases">
        <title>Genome sequence of Sphingomonas naphthae.</title>
        <authorList>
            <person name="Kim S."/>
            <person name="Heo J."/>
            <person name="Kwon S.-W."/>
        </authorList>
    </citation>
    <scope>NUCLEOTIDE SEQUENCE [LARGE SCALE GENOMIC DNA]</scope>
    <source>
        <strain evidence="6 7">KACC 18716</strain>
    </source>
</reference>
<dbReference type="InterPro" id="IPR050223">
    <property type="entry name" value="D-isomer_2-hydroxyacid_DH"/>
</dbReference>
<dbReference type="Proteomes" id="UP001220395">
    <property type="component" value="Chromosome"/>
</dbReference>
<evidence type="ECO:0000313" key="6">
    <source>
        <dbReference type="EMBL" id="WCT72481.1"/>
    </source>
</evidence>
<evidence type="ECO:0000256" key="1">
    <source>
        <dbReference type="ARBA" id="ARBA00023002"/>
    </source>
</evidence>
<evidence type="ECO:0000259" key="4">
    <source>
        <dbReference type="Pfam" id="PF00389"/>
    </source>
</evidence>
<keyword evidence="2" id="KW-0520">NAD</keyword>
<dbReference type="EMBL" id="CP117411">
    <property type="protein sequence ID" value="WCT72481.1"/>
    <property type="molecule type" value="Genomic_DNA"/>
</dbReference>
<dbReference type="InterPro" id="IPR006140">
    <property type="entry name" value="D-isomer_DH_NAD-bd"/>
</dbReference>
<dbReference type="InterPro" id="IPR006139">
    <property type="entry name" value="D-isomer_2_OHA_DH_cat_dom"/>
</dbReference>
<accession>A0ABY7TGX8</accession>
<keyword evidence="7" id="KW-1185">Reference proteome</keyword>
<dbReference type="Pfam" id="PF02826">
    <property type="entry name" value="2-Hacid_dh_C"/>
    <property type="match status" value="1"/>
</dbReference>